<dbReference type="EMBL" id="VHSG01000029">
    <property type="protein sequence ID" value="TQV68122.1"/>
    <property type="molecule type" value="Genomic_DNA"/>
</dbReference>
<dbReference type="OrthoDB" id="7067800at2"/>
<comment type="caution">
    <text evidence="1">The sequence shown here is derived from an EMBL/GenBank/DDBJ whole genome shotgun (WGS) entry which is preliminary data.</text>
</comment>
<dbReference type="PANTHER" id="PTHR31118">
    <property type="entry name" value="CYCLASE-LIKE PROTEIN 2"/>
    <property type="match status" value="1"/>
</dbReference>
<dbReference type="InterPro" id="IPR007325">
    <property type="entry name" value="KFase/CYL"/>
</dbReference>
<proteinExistence type="predicted"/>
<dbReference type="PANTHER" id="PTHR31118:SF12">
    <property type="entry name" value="CYCLASE-LIKE PROTEIN 2"/>
    <property type="match status" value="1"/>
</dbReference>
<name>A0A545ST31_9GAMM</name>
<dbReference type="SUPFAM" id="SSF102198">
    <property type="entry name" value="Putative cyclase"/>
    <property type="match status" value="1"/>
</dbReference>
<dbReference type="Proteomes" id="UP000319732">
    <property type="component" value="Unassembled WGS sequence"/>
</dbReference>
<organism evidence="1 2">
    <name type="scientific">Exilibacterium tricleocarpae</name>
    <dbReference type="NCBI Taxonomy" id="2591008"/>
    <lineage>
        <taxon>Bacteria</taxon>
        <taxon>Pseudomonadati</taxon>
        <taxon>Pseudomonadota</taxon>
        <taxon>Gammaproteobacteria</taxon>
        <taxon>Cellvibrionales</taxon>
        <taxon>Cellvibrionaceae</taxon>
        <taxon>Exilibacterium</taxon>
    </lineage>
</organism>
<dbReference type="GO" id="GO:0019441">
    <property type="term" value="P:L-tryptophan catabolic process to kynurenine"/>
    <property type="evidence" value="ECO:0007669"/>
    <property type="project" value="InterPro"/>
</dbReference>
<protein>
    <submittedName>
        <fullName evidence="1">Cyclase family protein</fullName>
    </submittedName>
</protein>
<sequence length="266" mass="28932">MSPSDVIAELASLLVSGGIKVVDLTRTLEPETPVLQLPPEMGWGESWPFSMEEISKYDDRGPAWYWNNIKCGEHTGTHFDAPIHWVTGKDHENHATDTLPADRFVAPAFVIDAVAEAAADPDFLMSVDFIKAWEKTHGEITPGAWVLYRTDWSKKTDNADYLNIREDGGHTPGWAPATVEFLARERNVIGVGVETVGTDAGIAPTQDPMFPCHNLMHGANKCGLASLCNLDQLPPTGALLIAPPLKIKNGSGSPARVLALVPARKY</sequence>
<dbReference type="InterPro" id="IPR037175">
    <property type="entry name" value="KFase_sf"/>
</dbReference>
<dbReference type="RefSeq" id="WP_142929463.1">
    <property type="nucleotide sequence ID" value="NZ_ML660107.1"/>
</dbReference>
<dbReference type="GO" id="GO:0004061">
    <property type="term" value="F:arylformamidase activity"/>
    <property type="evidence" value="ECO:0007669"/>
    <property type="project" value="InterPro"/>
</dbReference>
<reference evidence="1 2" key="1">
    <citation type="submission" date="2019-06" db="EMBL/GenBank/DDBJ databases">
        <title>Whole genome sequence for Cellvibrionaceae sp. R142.</title>
        <authorList>
            <person name="Wang G."/>
        </authorList>
    </citation>
    <scope>NUCLEOTIDE SEQUENCE [LARGE SCALE GENOMIC DNA]</scope>
    <source>
        <strain evidence="1 2">R142</strain>
    </source>
</reference>
<dbReference type="AlphaFoldDB" id="A0A545ST31"/>
<accession>A0A545ST31</accession>
<dbReference type="Pfam" id="PF04199">
    <property type="entry name" value="Cyclase"/>
    <property type="match status" value="1"/>
</dbReference>
<keyword evidence="2" id="KW-1185">Reference proteome</keyword>
<dbReference type="Gene3D" id="3.50.30.50">
    <property type="entry name" value="Putative cyclase"/>
    <property type="match status" value="1"/>
</dbReference>
<evidence type="ECO:0000313" key="2">
    <source>
        <dbReference type="Proteomes" id="UP000319732"/>
    </source>
</evidence>
<gene>
    <name evidence="1" type="ORF">FKG94_23820</name>
</gene>
<evidence type="ECO:0000313" key="1">
    <source>
        <dbReference type="EMBL" id="TQV68122.1"/>
    </source>
</evidence>